<evidence type="ECO:0000313" key="3">
    <source>
        <dbReference type="Proteomes" id="UP000683000"/>
    </source>
</evidence>
<accession>A0A8I2YDL5</accession>
<gene>
    <name evidence="2" type="ORF">JVT61DRAFT_13359</name>
</gene>
<feature type="transmembrane region" description="Helical" evidence="1">
    <location>
        <begin position="29"/>
        <end position="48"/>
    </location>
</feature>
<proteinExistence type="predicted"/>
<keyword evidence="1" id="KW-0472">Membrane</keyword>
<keyword evidence="1" id="KW-1133">Transmembrane helix</keyword>
<protein>
    <submittedName>
        <fullName evidence="2">Uncharacterized protein</fullName>
    </submittedName>
</protein>
<organism evidence="2 3">
    <name type="scientific">Boletus reticuloceps</name>
    <dbReference type="NCBI Taxonomy" id="495285"/>
    <lineage>
        <taxon>Eukaryota</taxon>
        <taxon>Fungi</taxon>
        <taxon>Dikarya</taxon>
        <taxon>Basidiomycota</taxon>
        <taxon>Agaricomycotina</taxon>
        <taxon>Agaricomycetes</taxon>
        <taxon>Agaricomycetidae</taxon>
        <taxon>Boletales</taxon>
        <taxon>Boletineae</taxon>
        <taxon>Boletaceae</taxon>
        <taxon>Boletoideae</taxon>
        <taxon>Boletus</taxon>
    </lineage>
</organism>
<evidence type="ECO:0000313" key="2">
    <source>
        <dbReference type="EMBL" id="KAG6369894.1"/>
    </source>
</evidence>
<comment type="caution">
    <text evidence="2">The sequence shown here is derived from an EMBL/GenBank/DDBJ whole genome shotgun (WGS) entry which is preliminary data.</text>
</comment>
<name>A0A8I2YDL5_9AGAM</name>
<evidence type="ECO:0000256" key="1">
    <source>
        <dbReference type="SAM" id="Phobius"/>
    </source>
</evidence>
<sequence>MDSHVDIEILYKHPHRNQLEPVHQQSQKILQLLALCLLEMLMVMPPGLKRKGRTMNSMP</sequence>
<dbReference type="AlphaFoldDB" id="A0A8I2YDL5"/>
<keyword evidence="3" id="KW-1185">Reference proteome</keyword>
<keyword evidence="1" id="KW-0812">Transmembrane</keyword>
<dbReference type="Proteomes" id="UP000683000">
    <property type="component" value="Unassembled WGS sequence"/>
</dbReference>
<dbReference type="EMBL" id="JAGFBS010000061">
    <property type="protein sequence ID" value="KAG6369894.1"/>
    <property type="molecule type" value="Genomic_DNA"/>
</dbReference>
<reference evidence="2" key="1">
    <citation type="submission" date="2021-03" db="EMBL/GenBank/DDBJ databases">
        <title>Evolutionary innovations through gain and loss of genes in the ectomycorrhizal Boletales.</title>
        <authorList>
            <person name="Wu G."/>
            <person name="Miyauchi S."/>
            <person name="Morin E."/>
            <person name="Yang Z.-L."/>
            <person name="Xu J."/>
            <person name="Martin F.M."/>
        </authorList>
    </citation>
    <scope>NUCLEOTIDE SEQUENCE</scope>
    <source>
        <strain evidence="2">BR01</strain>
    </source>
</reference>